<proteinExistence type="inferred from homology"/>
<name>A0A0G2YBZ7_9VIRU</name>
<dbReference type="Gene3D" id="3.30.710.10">
    <property type="entry name" value="Potassium Channel Kv1.1, Chain A"/>
    <property type="match status" value="1"/>
</dbReference>
<dbReference type="Pfam" id="PF00651">
    <property type="entry name" value="BTB"/>
    <property type="match status" value="1"/>
</dbReference>
<evidence type="ECO:0000256" key="1">
    <source>
        <dbReference type="ARBA" id="ARBA00006497"/>
    </source>
</evidence>
<feature type="domain" description="BTB" evidence="2">
    <location>
        <begin position="16"/>
        <end position="82"/>
    </location>
</feature>
<dbReference type="PROSITE" id="PS50097">
    <property type="entry name" value="BTB"/>
    <property type="match status" value="1"/>
</dbReference>
<dbReference type="KEGG" id="vg:80514359"/>
<organism evidence="3 4">
    <name type="scientific">Acanthamoeba polyphaga mimivirus Kroon</name>
    <dbReference type="NCBI Taxonomy" id="3069720"/>
    <lineage>
        <taxon>Viruses</taxon>
        <taxon>Varidnaviria</taxon>
        <taxon>Bamfordvirae</taxon>
        <taxon>Nucleocytoviricota</taxon>
        <taxon>Megaviricetes</taxon>
        <taxon>Imitervirales</taxon>
        <taxon>Mimiviridae</taxon>
        <taxon>Megamimivirinae</taxon>
        <taxon>Mimivirus</taxon>
        <taxon>Mimivirus lagoaense</taxon>
    </lineage>
</organism>
<dbReference type="SUPFAM" id="SSF54695">
    <property type="entry name" value="POZ domain"/>
    <property type="match status" value="1"/>
</dbReference>
<protein>
    <submittedName>
        <fullName evidence="3">BTB/POZ domain-containing protein</fullName>
    </submittedName>
</protein>
<dbReference type="CDD" id="cd18186">
    <property type="entry name" value="BTB_POZ_ZBTB_KLHL-like"/>
    <property type="match status" value="1"/>
</dbReference>
<evidence type="ECO:0000259" key="2">
    <source>
        <dbReference type="PROSITE" id="PS50097"/>
    </source>
</evidence>
<dbReference type="InterPro" id="IPR011333">
    <property type="entry name" value="SKP1/BTB/POZ_sf"/>
</dbReference>
<evidence type="ECO:0000313" key="4">
    <source>
        <dbReference type="Proteomes" id="UP000240461"/>
    </source>
</evidence>
<sequence>MDHNKLYQLLIDDKFFDVVIELIDDEGCLSINAHKIVLCASCEYFEKLFTLFREKNQSKITIKVPNRYVVRDIIIGFYGKNIQSCINDWKYQLDLVVCRDFLGLKIDGDMIKNIIVPLEGFELLIKVVEIIGFFDETIDIIIQNIPKDYDRSRLSDDLLEKITTRIEFLNKNLDKSRSILQIIVNTSKSQYIRLESIHGQKYIDDFHEFMVKYDVWNSKDRVILVEKSADFNPPNKFFDISFMTNFFTTYLKAKK</sequence>
<dbReference type="Proteomes" id="UP000240461">
    <property type="component" value="Segment"/>
</dbReference>
<reference evidence="3 4" key="1">
    <citation type="submission" date="2014-10" db="EMBL/GenBank/DDBJ databases">
        <title>Pan-genome analysis of Brazilian lineage A amoebal mimiviruses.</title>
        <authorList>
            <person name="Assis F.L."/>
            <person name="Abrahao J.S."/>
            <person name="Kroon E.G."/>
            <person name="Dornas F.P."/>
            <person name="Andrade K.R."/>
            <person name="Borato P.V.M."/>
            <person name="Pilotto M.R."/>
            <person name="Benamar S."/>
            <person name="LaScola B."/>
            <person name="Colson P."/>
        </authorList>
    </citation>
    <scope>NUCLEOTIDE SEQUENCE [LARGE SCALE GENOMIC DNA]</scope>
    <source>
        <strain evidence="3 4">Kroon</strain>
    </source>
</reference>
<accession>A0A0G2YBZ7</accession>
<dbReference type="EMBL" id="KM982402">
    <property type="protein sequence ID" value="AKI80561.1"/>
    <property type="molecule type" value="Genomic_DNA"/>
</dbReference>
<evidence type="ECO:0000313" key="3">
    <source>
        <dbReference type="EMBL" id="AKI80561.1"/>
    </source>
</evidence>
<dbReference type="InterPro" id="IPR000210">
    <property type="entry name" value="BTB/POZ_dom"/>
</dbReference>
<comment type="similarity">
    <text evidence="1">Belongs to the mimivirus BTB/WD family.</text>
</comment>
<keyword evidence="4" id="KW-1185">Reference proteome</keyword>